<accession>A0A1Y2LST1</accession>
<evidence type="ECO:0000313" key="6">
    <source>
        <dbReference type="EMBL" id="OSS46923.1"/>
    </source>
</evidence>
<evidence type="ECO:0000259" key="5">
    <source>
        <dbReference type="PROSITE" id="PS51891"/>
    </source>
</evidence>
<dbReference type="InterPro" id="IPR006913">
    <property type="entry name" value="CENP-V/GFA"/>
</dbReference>
<protein>
    <recommendedName>
        <fullName evidence="5">CENP-V/GFA domain-containing protein</fullName>
    </recommendedName>
</protein>
<comment type="similarity">
    <text evidence="1">Belongs to the Gfa family.</text>
</comment>
<feature type="domain" description="CENP-V/GFA" evidence="5">
    <location>
        <begin position="256"/>
        <end position="398"/>
    </location>
</feature>
<evidence type="ECO:0000256" key="2">
    <source>
        <dbReference type="ARBA" id="ARBA00022723"/>
    </source>
</evidence>
<keyword evidence="3" id="KW-0862">Zinc</keyword>
<evidence type="ECO:0000256" key="4">
    <source>
        <dbReference type="ARBA" id="ARBA00023239"/>
    </source>
</evidence>
<dbReference type="SUPFAM" id="SSF51316">
    <property type="entry name" value="Mss4-like"/>
    <property type="match status" value="2"/>
</dbReference>
<dbReference type="PANTHER" id="PTHR33337:SF30">
    <property type="entry name" value="DUF636 DOMAIN PROTEIN (AFU_ORTHOLOGUE AFUA_1G03180)"/>
    <property type="match status" value="1"/>
</dbReference>
<keyword evidence="4" id="KW-0456">Lyase</keyword>
<evidence type="ECO:0000256" key="1">
    <source>
        <dbReference type="ARBA" id="ARBA00005495"/>
    </source>
</evidence>
<dbReference type="InParanoid" id="A0A1Y2LST1"/>
<dbReference type="InterPro" id="IPR011057">
    <property type="entry name" value="Mss4-like_sf"/>
</dbReference>
<dbReference type="OMA" id="YREFCNR"/>
<dbReference type="PANTHER" id="PTHR33337">
    <property type="entry name" value="GFA DOMAIN-CONTAINING PROTEIN"/>
    <property type="match status" value="1"/>
</dbReference>
<evidence type="ECO:0000256" key="3">
    <source>
        <dbReference type="ARBA" id="ARBA00022833"/>
    </source>
</evidence>
<organism evidence="6 7">
    <name type="scientific">Epicoccum nigrum</name>
    <name type="common">Soil fungus</name>
    <name type="synonym">Epicoccum purpurascens</name>
    <dbReference type="NCBI Taxonomy" id="105696"/>
    <lineage>
        <taxon>Eukaryota</taxon>
        <taxon>Fungi</taxon>
        <taxon>Dikarya</taxon>
        <taxon>Ascomycota</taxon>
        <taxon>Pezizomycotina</taxon>
        <taxon>Dothideomycetes</taxon>
        <taxon>Pleosporomycetidae</taxon>
        <taxon>Pleosporales</taxon>
        <taxon>Pleosporineae</taxon>
        <taxon>Didymellaceae</taxon>
        <taxon>Epicoccum</taxon>
    </lineage>
</organism>
<dbReference type="Pfam" id="PF04828">
    <property type="entry name" value="GFA"/>
    <property type="match status" value="2"/>
</dbReference>
<name>A0A1Y2LST1_EPING</name>
<dbReference type="GO" id="GO:0016846">
    <property type="term" value="F:carbon-sulfur lyase activity"/>
    <property type="evidence" value="ECO:0007669"/>
    <property type="project" value="InterPro"/>
</dbReference>
<keyword evidence="2" id="KW-0479">Metal-binding</keyword>
<gene>
    <name evidence="6" type="ORF">B5807_08833</name>
</gene>
<proteinExistence type="inferred from homology"/>
<dbReference type="STRING" id="105696.A0A1Y2LST1"/>
<dbReference type="EMBL" id="KZ107850">
    <property type="protein sequence ID" value="OSS46923.1"/>
    <property type="molecule type" value="Genomic_DNA"/>
</dbReference>
<dbReference type="GO" id="GO:0046872">
    <property type="term" value="F:metal ion binding"/>
    <property type="evidence" value="ECO:0007669"/>
    <property type="project" value="UniProtKB-KW"/>
</dbReference>
<reference evidence="6 7" key="1">
    <citation type="journal article" date="2017" name="Genome Announc.">
        <title>Genome sequence of the saprophytic ascomycete Epicoccum nigrum ICMP 19927 strain isolated from New Zealand.</title>
        <authorList>
            <person name="Fokin M."/>
            <person name="Fleetwood D."/>
            <person name="Weir B.S."/>
            <person name="Villas-Boas S.G."/>
        </authorList>
    </citation>
    <scope>NUCLEOTIDE SEQUENCE [LARGE SCALE GENOMIC DNA]</scope>
    <source>
        <strain evidence="6 7">ICMP 19927</strain>
    </source>
</reference>
<sequence length="422" mass="47299">MHKVRNAGCARGQVCISKRQLHINSRLQYIKCSTYSSHNFVITSSVVMASLRELTVACLCGAATHTFNVPSSSLPMQSQLCGCDTSRRISGSLLTSYVNITHDKSERKPELSPLTSYHSSERLTRHFCSTCGTQMYLEYHNDGHFEAAAGTLQLEDIEGVVEYQSCMWIEDTKDGGASDWLISIDGKHLKRWTQEAEESDEVPLEHYENRSDHHEPAQKPMYAHCHCGGVEFWVEPPNAASRTARSDFSDSIVPYTHGRDASANPSNVTWWLRDNDTRFLAGVCACHSCRRASGFDFAFWAFVPHVNIYLDSGLTKRFPEYGADHQNDYWGTMQSFRSSEDTNRTFCGRCGATIFWDGGSAKGGDGLIDVAVGLLDAESGARAEELLRWWTDGRVSFEEFAVHQSLTRALGEGFKNWARRKA</sequence>
<keyword evidence="7" id="KW-1185">Reference proteome</keyword>
<dbReference type="AlphaFoldDB" id="A0A1Y2LST1"/>
<feature type="domain" description="CENP-V/GFA" evidence="5">
    <location>
        <begin position="54"/>
        <end position="181"/>
    </location>
</feature>
<evidence type="ECO:0000313" key="7">
    <source>
        <dbReference type="Proteomes" id="UP000193240"/>
    </source>
</evidence>
<dbReference type="Gene3D" id="3.90.1590.10">
    <property type="entry name" value="glutathione-dependent formaldehyde- activating enzyme (gfa)"/>
    <property type="match status" value="2"/>
</dbReference>
<dbReference type="PROSITE" id="PS51891">
    <property type="entry name" value="CENP_V_GFA"/>
    <property type="match status" value="2"/>
</dbReference>
<dbReference type="Proteomes" id="UP000193240">
    <property type="component" value="Unassembled WGS sequence"/>
</dbReference>